<dbReference type="EC" id="3.4.21.89" evidence="4 8"/>
<dbReference type="InterPro" id="IPR019757">
    <property type="entry name" value="Pept_S26A_signal_pept_1_Lys-AS"/>
</dbReference>
<keyword evidence="5 8" id="KW-0645">Protease</keyword>
<evidence type="ECO:0000259" key="10">
    <source>
        <dbReference type="Pfam" id="PF10502"/>
    </source>
</evidence>
<dbReference type="PANTHER" id="PTHR43390">
    <property type="entry name" value="SIGNAL PEPTIDASE I"/>
    <property type="match status" value="1"/>
</dbReference>
<dbReference type="InterPro" id="IPR000223">
    <property type="entry name" value="Pept_S26A_signal_pept_1"/>
</dbReference>
<keyword evidence="6 8" id="KW-0378">Hydrolase</keyword>
<dbReference type="AlphaFoldDB" id="A0AAN1UTH5"/>
<comment type="subcellular location">
    <subcellularLocation>
        <location evidence="2">Cell membrane</location>
        <topology evidence="2">Single-pass type II membrane protein</topology>
    </subcellularLocation>
    <subcellularLocation>
        <location evidence="9">Membrane</location>
        <topology evidence="9">Single-pass type II membrane protein</topology>
    </subcellularLocation>
</comment>
<dbReference type="GO" id="GO:0009003">
    <property type="term" value="F:signal peptidase activity"/>
    <property type="evidence" value="ECO:0007669"/>
    <property type="project" value="UniProtKB-EC"/>
</dbReference>
<organism evidence="11 12">
    <name type="scientific">Synechococcus elongatus PCC 11801</name>
    <dbReference type="NCBI Taxonomy" id="2219813"/>
    <lineage>
        <taxon>Bacteria</taxon>
        <taxon>Bacillati</taxon>
        <taxon>Cyanobacteriota</taxon>
        <taxon>Cyanophyceae</taxon>
        <taxon>Synechococcales</taxon>
        <taxon>Synechococcaceae</taxon>
        <taxon>Synechococcus</taxon>
    </lineage>
</organism>
<dbReference type="InterPro" id="IPR019758">
    <property type="entry name" value="Pept_S26A_signal_pept_1_CS"/>
</dbReference>
<dbReference type="RefSeq" id="WP_208674916.1">
    <property type="nucleotide sequence ID" value="NZ_CP030139.2"/>
</dbReference>
<name>A0AAN1UTH5_SYNEL</name>
<evidence type="ECO:0000256" key="6">
    <source>
        <dbReference type="ARBA" id="ARBA00022801"/>
    </source>
</evidence>
<comment type="catalytic activity">
    <reaction evidence="1 8">
        <text>Cleavage of hydrophobic, N-terminal signal or leader sequences from secreted and periplasmic proteins.</text>
        <dbReference type="EC" id="3.4.21.89"/>
    </reaction>
</comment>
<dbReference type="PANTHER" id="PTHR43390:SF1">
    <property type="entry name" value="CHLOROPLAST PROCESSING PEPTIDASE"/>
    <property type="match status" value="1"/>
</dbReference>
<dbReference type="EMBL" id="CP030139">
    <property type="protein sequence ID" value="AZB71537.1"/>
    <property type="molecule type" value="Genomic_DNA"/>
</dbReference>
<evidence type="ECO:0000256" key="3">
    <source>
        <dbReference type="ARBA" id="ARBA00009370"/>
    </source>
</evidence>
<dbReference type="Gene3D" id="2.10.109.10">
    <property type="entry name" value="Umud Fragment, subunit A"/>
    <property type="match status" value="1"/>
</dbReference>
<evidence type="ECO:0000313" key="12">
    <source>
        <dbReference type="Proteomes" id="UP000267249"/>
    </source>
</evidence>
<dbReference type="CDD" id="cd06530">
    <property type="entry name" value="S26_SPase_I"/>
    <property type="match status" value="1"/>
</dbReference>
<reference evidence="11 12" key="1">
    <citation type="journal article" date="2018" name="Sci. Rep.">
        <title>Genome Features and Biochemical Characteristics of a Robust, Fast Growing and Naturally Transformable Cyanobacterium Synechococcus elongatus PCC 11801 Isolated from India.</title>
        <authorList>
            <person name="Jaiswal D."/>
            <person name="Sengupta A."/>
            <person name="Sohoni S."/>
            <person name="Sengupta S."/>
            <person name="Phadnavis A.G."/>
            <person name="Pakrasi H.B."/>
            <person name="Wangikar P.P."/>
        </authorList>
    </citation>
    <scope>NUCLEOTIDE SEQUENCE [LARGE SCALE GENOMIC DNA]</scope>
    <source>
        <strain evidence="11 12">PCC 11801</strain>
    </source>
</reference>
<dbReference type="NCBIfam" id="TIGR02227">
    <property type="entry name" value="sigpep_I_bact"/>
    <property type="match status" value="1"/>
</dbReference>
<evidence type="ECO:0000256" key="8">
    <source>
        <dbReference type="RuleBase" id="RU003993"/>
    </source>
</evidence>
<evidence type="ECO:0000256" key="2">
    <source>
        <dbReference type="ARBA" id="ARBA00004401"/>
    </source>
</evidence>
<dbReference type="Proteomes" id="UP000267249">
    <property type="component" value="Chromosome"/>
</dbReference>
<dbReference type="PROSITE" id="PS00501">
    <property type="entry name" value="SPASE_I_1"/>
    <property type="match status" value="1"/>
</dbReference>
<feature type="active site" evidence="7">
    <location>
        <position position="56"/>
    </location>
</feature>
<dbReference type="PRINTS" id="PR00727">
    <property type="entry name" value="LEADERPTASE"/>
</dbReference>
<evidence type="ECO:0000313" key="11">
    <source>
        <dbReference type="EMBL" id="AZB71537.1"/>
    </source>
</evidence>
<feature type="active site" evidence="7">
    <location>
        <position position="104"/>
    </location>
</feature>
<dbReference type="InterPro" id="IPR019533">
    <property type="entry name" value="Peptidase_S26"/>
</dbReference>
<comment type="similarity">
    <text evidence="3 9">Belongs to the peptidase S26 family.</text>
</comment>
<evidence type="ECO:0000256" key="5">
    <source>
        <dbReference type="ARBA" id="ARBA00022670"/>
    </source>
</evidence>
<dbReference type="GO" id="GO:0006465">
    <property type="term" value="P:signal peptide processing"/>
    <property type="evidence" value="ECO:0007669"/>
    <property type="project" value="InterPro"/>
</dbReference>
<dbReference type="InterPro" id="IPR036286">
    <property type="entry name" value="LexA/Signal_pep-like_sf"/>
</dbReference>
<evidence type="ECO:0000256" key="1">
    <source>
        <dbReference type="ARBA" id="ARBA00000677"/>
    </source>
</evidence>
<dbReference type="PROSITE" id="PS00760">
    <property type="entry name" value="SPASE_I_2"/>
    <property type="match status" value="1"/>
</dbReference>
<feature type="domain" description="Peptidase S26" evidence="10">
    <location>
        <begin position="26"/>
        <end position="184"/>
    </location>
</feature>
<protein>
    <recommendedName>
        <fullName evidence="4 8">Signal peptidase I</fullName>
        <ecNumber evidence="4 8">3.4.21.89</ecNumber>
    </recommendedName>
</protein>
<evidence type="ECO:0000256" key="9">
    <source>
        <dbReference type="RuleBase" id="RU362042"/>
    </source>
</evidence>
<dbReference type="SUPFAM" id="SSF51306">
    <property type="entry name" value="LexA/Signal peptidase"/>
    <property type="match status" value="1"/>
</dbReference>
<dbReference type="PROSITE" id="PS00761">
    <property type="entry name" value="SPASE_I_3"/>
    <property type="match status" value="1"/>
</dbReference>
<accession>A0AAN1UTH5</accession>
<proteinExistence type="inferred from homology"/>
<dbReference type="GO" id="GO:0005886">
    <property type="term" value="C:plasma membrane"/>
    <property type="evidence" value="ECO:0007669"/>
    <property type="project" value="UniProtKB-SubCell"/>
</dbReference>
<evidence type="ECO:0000256" key="4">
    <source>
        <dbReference type="ARBA" id="ARBA00013208"/>
    </source>
</evidence>
<dbReference type="GO" id="GO:0004252">
    <property type="term" value="F:serine-type endopeptidase activity"/>
    <property type="evidence" value="ECO:0007669"/>
    <property type="project" value="InterPro"/>
</dbReference>
<sequence length="208" mass="23239">MAKPETSSTSTAKSETPTAKKENVWLENAKTLGLSIIFALGIRQFVAEARYIPSGSMLPTLQINDRLIIDKVSYRFNPPQRGDIVVFEPPFPLRERGYDDAFIKRVIGLPGDTVEVRDGRVSVNGKVLNENYVAQEPSYTWGPKTVPANSYLVLGDNRNNSYDSHYWGFVPANKIIGKALVRFWPLNRLGEVDPPPSHQQTPPTEPLS</sequence>
<dbReference type="InterPro" id="IPR019756">
    <property type="entry name" value="Pept_S26A_signal_pept_1_Ser-AS"/>
</dbReference>
<gene>
    <name evidence="11" type="primary">lepB</name>
    <name evidence="11" type="ORF">DOP62_01260</name>
</gene>
<dbReference type="Pfam" id="PF10502">
    <property type="entry name" value="Peptidase_S26"/>
    <property type="match status" value="1"/>
</dbReference>
<evidence type="ECO:0000256" key="7">
    <source>
        <dbReference type="PIRSR" id="PIRSR600223-1"/>
    </source>
</evidence>